<sequence>MNGPVKERKQKLVELRSAATERRKTGAVCRPHLLLLLLLRFAVDKRKEGQDPETCAVGGRLCSPPSAVVDFKALASPRTTEGVLLRRLSAPESVYHQKRVVWPCFMGYLLAAIYIRHPSLCMSIH</sequence>
<keyword evidence="2" id="KW-1185">Reference proteome</keyword>
<dbReference type="EMBL" id="JAOYFB010000005">
    <property type="protein sequence ID" value="KAK4016364.1"/>
    <property type="molecule type" value="Genomic_DNA"/>
</dbReference>
<comment type="caution">
    <text evidence="1">The sequence shown here is derived from an EMBL/GenBank/DDBJ whole genome shotgun (WGS) entry which is preliminary data.</text>
</comment>
<gene>
    <name evidence="1" type="ORF">OUZ56_031318</name>
</gene>
<evidence type="ECO:0000313" key="2">
    <source>
        <dbReference type="Proteomes" id="UP001234178"/>
    </source>
</evidence>
<dbReference type="Proteomes" id="UP001234178">
    <property type="component" value="Unassembled WGS sequence"/>
</dbReference>
<proteinExistence type="predicted"/>
<name>A0ABQ9ZU07_9CRUS</name>
<protein>
    <submittedName>
        <fullName evidence="1">Uncharacterized protein</fullName>
    </submittedName>
</protein>
<organism evidence="1 2">
    <name type="scientific">Daphnia magna</name>
    <dbReference type="NCBI Taxonomy" id="35525"/>
    <lineage>
        <taxon>Eukaryota</taxon>
        <taxon>Metazoa</taxon>
        <taxon>Ecdysozoa</taxon>
        <taxon>Arthropoda</taxon>
        <taxon>Crustacea</taxon>
        <taxon>Branchiopoda</taxon>
        <taxon>Diplostraca</taxon>
        <taxon>Cladocera</taxon>
        <taxon>Anomopoda</taxon>
        <taxon>Daphniidae</taxon>
        <taxon>Daphnia</taxon>
    </lineage>
</organism>
<evidence type="ECO:0000313" key="1">
    <source>
        <dbReference type="EMBL" id="KAK4016364.1"/>
    </source>
</evidence>
<accession>A0ABQ9ZU07</accession>
<reference evidence="1 2" key="1">
    <citation type="journal article" date="2023" name="Nucleic Acids Res.">
        <title>The hologenome of Daphnia magna reveals possible DNA methylation and microbiome-mediated evolution of the host genome.</title>
        <authorList>
            <person name="Chaturvedi A."/>
            <person name="Li X."/>
            <person name="Dhandapani V."/>
            <person name="Marshall H."/>
            <person name="Kissane S."/>
            <person name="Cuenca-Cambronero M."/>
            <person name="Asole G."/>
            <person name="Calvet F."/>
            <person name="Ruiz-Romero M."/>
            <person name="Marangio P."/>
            <person name="Guigo R."/>
            <person name="Rago D."/>
            <person name="Mirbahai L."/>
            <person name="Eastwood N."/>
            <person name="Colbourne J.K."/>
            <person name="Zhou J."/>
            <person name="Mallon E."/>
            <person name="Orsini L."/>
        </authorList>
    </citation>
    <scope>NUCLEOTIDE SEQUENCE [LARGE SCALE GENOMIC DNA]</scope>
    <source>
        <strain evidence="1">LRV0_1</strain>
    </source>
</reference>